<dbReference type="GO" id="GO:0000981">
    <property type="term" value="F:DNA-binding transcription factor activity, RNA polymerase II-specific"/>
    <property type="evidence" value="ECO:0007669"/>
    <property type="project" value="TreeGrafter"/>
</dbReference>
<dbReference type="Proteomes" id="UP000198406">
    <property type="component" value="Unassembled WGS sequence"/>
</dbReference>
<dbReference type="PANTHER" id="PTHR13580:SF9">
    <property type="entry name" value="AXIN1 UP-REGULATED 1, ISOFORM A"/>
    <property type="match status" value="1"/>
</dbReference>
<dbReference type="PANTHER" id="PTHR13580">
    <property type="entry name" value="TGF-BETA INDUCED APOPTOSIS PROTEIN"/>
    <property type="match status" value="1"/>
</dbReference>
<dbReference type="InterPro" id="IPR023260">
    <property type="entry name" value="Cys/Ser-rich_nuc_prot"/>
</dbReference>
<proteinExistence type="predicted"/>
<feature type="compositionally biased region" description="Polar residues" evidence="1">
    <location>
        <begin position="88"/>
        <end position="98"/>
    </location>
</feature>
<dbReference type="OrthoDB" id="45756at2759"/>
<comment type="caution">
    <text evidence="2">The sequence shown here is derived from an EMBL/GenBank/DDBJ whole genome shotgun (WGS) entry which is preliminary data.</text>
</comment>
<gene>
    <name evidence="2" type="ORF">FisN_27Lh123</name>
</gene>
<organism evidence="2 3">
    <name type="scientific">Fistulifera solaris</name>
    <name type="common">Oleaginous diatom</name>
    <dbReference type="NCBI Taxonomy" id="1519565"/>
    <lineage>
        <taxon>Eukaryota</taxon>
        <taxon>Sar</taxon>
        <taxon>Stramenopiles</taxon>
        <taxon>Ochrophyta</taxon>
        <taxon>Bacillariophyta</taxon>
        <taxon>Bacillariophyceae</taxon>
        <taxon>Bacillariophycidae</taxon>
        <taxon>Naviculales</taxon>
        <taxon>Naviculaceae</taxon>
        <taxon>Fistulifera</taxon>
    </lineage>
</organism>
<dbReference type="AlphaFoldDB" id="A0A1Z5KB23"/>
<feature type="region of interest" description="Disordered" evidence="1">
    <location>
        <begin position="1"/>
        <end position="99"/>
    </location>
</feature>
<protein>
    <submittedName>
        <fullName evidence="2">Uncharacterized protein</fullName>
    </submittedName>
</protein>
<accession>A0A1Z5KB23</accession>
<dbReference type="InParanoid" id="A0A1Z5KB23"/>
<dbReference type="EMBL" id="BDSP01000200">
    <property type="protein sequence ID" value="GAX23345.1"/>
    <property type="molecule type" value="Genomic_DNA"/>
</dbReference>
<keyword evidence="3" id="KW-1185">Reference proteome</keyword>
<evidence type="ECO:0000256" key="1">
    <source>
        <dbReference type="SAM" id="MobiDB-lite"/>
    </source>
</evidence>
<name>A0A1Z5KB23_FISSO</name>
<dbReference type="GO" id="GO:0005634">
    <property type="term" value="C:nucleus"/>
    <property type="evidence" value="ECO:0007669"/>
    <property type="project" value="TreeGrafter"/>
</dbReference>
<feature type="region of interest" description="Disordered" evidence="1">
    <location>
        <begin position="209"/>
        <end position="232"/>
    </location>
</feature>
<evidence type="ECO:0000313" key="2">
    <source>
        <dbReference type="EMBL" id="GAX23345.1"/>
    </source>
</evidence>
<feature type="compositionally biased region" description="Basic residues" evidence="1">
    <location>
        <begin position="69"/>
        <end position="87"/>
    </location>
</feature>
<evidence type="ECO:0000313" key="3">
    <source>
        <dbReference type="Proteomes" id="UP000198406"/>
    </source>
</evidence>
<dbReference type="GO" id="GO:0043565">
    <property type="term" value="F:sequence-specific DNA binding"/>
    <property type="evidence" value="ECO:0007669"/>
    <property type="project" value="TreeGrafter"/>
</dbReference>
<sequence>MAPPPPSKSYLWTFDDDSSTASSSSTDDSSPSPPHVINYLLSKEKKSSEYVSSTGSSATKLEEQESSKSRRKQKNKRKKKNKKKNKHVASSSTVTNKPACSKKSVTFDKVIIREFKRCLGEGIPGDGGWPLGMEMKACLSHTLKIEDHENAKAEKLQHRWKECYPDCYNKFPETLETRPLDYKRGVSNLLFRPLSEHSRMKVLLASGEHEVHHSSNAHVHNRRTRSKSVTEEYSDDFPQVDVLHVRNELENLRASRSMEGHTGCTCRKLHVYIPPPGGGGKKAHSRRLSVHKVIEELRKRHKLPVENKNREELELLLHSIVREEPCCTHDCPCTQNGINCQVDACSCWLASHIEDRKASNSVPNKVIRERCGNKYGMYAIDESQVNAERKQQIRMYCQVIGEEKK</sequence>
<feature type="compositionally biased region" description="Low complexity" evidence="1">
    <location>
        <begin position="19"/>
        <end position="30"/>
    </location>
</feature>
<reference evidence="2 3" key="1">
    <citation type="journal article" date="2015" name="Plant Cell">
        <title>Oil accumulation by the oleaginous diatom Fistulifera solaris as revealed by the genome and transcriptome.</title>
        <authorList>
            <person name="Tanaka T."/>
            <person name="Maeda Y."/>
            <person name="Veluchamy A."/>
            <person name="Tanaka M."/>
            <person name="Abida H."/>
            <person name="Marechal E."/>
            <person name="Bowler C."/>
            <person name="Muto M."/>
            <person name="Sunaga Y."/>
            <person name="Tanaka M."/>
            <person name="Yoshino T."/>
            <person name="Taniguchi T."/>
            <person name="Fukuda Y."/>
            <person name="Nemoto M."/>
            <person name="Matsumoto M."/>
            <person name="Wong P.S."/>
            <person name="Aburatani S."/>
            <person name="Fujibuchi W."/>
        </authorList>
    </citation>
    <scope>NUCLEOTIDE SEQUENCE [LARGE SCALE GENOMIC DNA]</scope>
    <source>
        <strain evidence="2 3">JPCC DA0580</strain>
    </source>
</reference>